<dbReference type="Pfam" id="PF12643">
    <property type="entry name" value="MazG-like"/>
    <property type="match status" value="1"/>
</dbReference>
<organism evidence="1 2">
    <name type="scientific">Agromyces marinus</name>
    <dbReference type="NCBI Taxonomy" id="1389020"/>
    <lineage>
        <taxon>Bacteria</taxon>
        <taxon>Bacillati</taxon>
        <taxon>Actinomycetota</taxon>
        <taxon>Actinomycetes</taxon>
        <taxon>Micrococcales</taxon>
        <taxon>Microbacteriaceae</taxon>
        <taxon>Agromyces</taxon>
    </lineage>
</organism>
<protein>
    <submittedName>
        <fullName evidence="1">Nucleotide pyrophosphohydrolase</fullName>
    </submittedName>
</protein>
<name>A0ABM8H3L0_9MICO</name>
<dbReference type="SUPFAM" id="SSF101386">
    <property type="entry name" value="all-alpha NTP pyrophosphatases"/>
    <property type="match status" value="1"/>
</dbReference>
<dbReference type="PANTHER" id="PTHR46523:SF1">
    <property type="entry name" value="DCTP PYROPHOSPHATASE 1"/>
    <property type="match status" value="1"/>
</dbReference>
<proteinExistence type="predicted"/>
<dbReference type="EMBL" id="AP027734">
    <property type="protein sequence ID" value="BDZ55330.1"/>
    <property type="molecule type" value="Genomic_DNA"/>
</dbReference>
<accession>A0ABM8H3L0</accession>
<dbReference type="PIRSF" id="PIRSF029826">
    <property type="entry name" value="UCP029826_pph"/>
    <property type="match status" value="1"/>
</dbReference>
<sequence length="113" mass="12915">MASRSESEEPDVLNALRDFVAERDWRQFHTPANLAKGISIEAGELLECFQWDEAAAERERVVEELADVLTYCYLLADRLGVDPGRIILDKLAQTRSKYPVDRSRGRSAKYDQL</sequence>
<dbReference type="Gene3D" id="1.10.287.1080">
    <property type="entry name" value="MazG-like"/>
    <property type="match status" value="1"/>
</dbReference>
<evidence type="ECO:0000313" key="2">
    <source>
        <dbReference type="Proteomes" id="UP001321477"/>
    </source>
</evidence>
<reference evidence="2" key="1">
    <citation type="journal article" date="2019" name="Int. J. Syst. Evol. Microbiol.">
        <title>The Global Catalogue of Microorganisms (GCM) 10K type strain sequencing project: providing services to taxonomists for standard genome sequencing and annotation.</title>
        <authorList>
            <consortium name="The Broad Institute Genomics Platform"/>
            <consortium name="The Broad Institute Genome Sequencing Center for Infectious Disease"/>
            <person name="Wu L."/>
            <person name="Ma J."/>
        </authorList>
    </citation>
    <scope>NUCLEOTIDE SEQUENCE [LARGE SCALE GENOMIC DNA]</scope>
    <source>
        <strain evidence="2">NBRC 109019</strain>
    </source>
</reference>
<dbReference type="CDD" id="cd11537">
    <property type="entry name" value="NTP-PPase_RS21-C6_like"/>
    <property type="match status" value="1"/>
</dbReference>
<dbReference type="PANTHER" id="PTHR46523">
    <property type="entry name" value="DCTP PYROPHOSPHATASE 1"/>
    <property type="match status" value="1"/>
</dbReference>
<keyword evidence="2" id="KW-1185">Reference proteome</keyword>
<dbReference type="RefSeq" id="WP_234659866.1">
    <property type="nucleotide sequence ID" value="NZ_AP027734.1"/>
</dbReference>
<gene>
    <name evidence="1" type="ORF">GCM10025870_24030</name>
</gene>
<dbReference type="Proteomes" id="UP001321477">
    <property type="component" value="Chromosome"/>
</dbReference>
<evidence type="ECO:0000313" key="1">
    <source>
        <dbReference type="EMBL" id="BDZ55330.1"/>
    </source>
</evidence>
<dbReference type="InterPro" id="IPR052555">
    <property type="entry name" value="dCTP_Pyrophosphatase"/>
</dbReference>
<dbReference type="InterPro" id="IPR025984">
    <property type="entry name" value="DCTPP"/>
</dbReference>